<feature type="region of interest" description="Disordered" evidence="5">
    <location>
        <begin position="234"/>
        <end position="272"/>
    </location>
</feature>
<keyword evidence="2" id="KW-0808">Transferase</keyword>
<dbReference type="GO" id="GO:0017136">
    <property type="term" value="F:histone deacetylase activity, NAD-dependent"/>
    <property type="evidence" value="ECO:0007669"/>
    <property type="project" value="TreeGrafter"/>
</dbReference>
<dbReference type="PROSITE" id="PS50305">
    <property type="entry name" value="SIRTUIN"/>
    <property type="match status" value="1"/>
</dbReference>
<feature type="compositionally biased region" description="Polar residues" evidence="5">
    <location>
        <begin position="144"/>
        <end position="179"/>
    </location>
</feature>
<protein>
    <recommendedName>
        <fullName evidence="6">Deacetylase sirtuin-type domain-containing protein</fullName>
    </recommendedName>
</protein>
<reference evidence="7 8" key="1">
    <citation type="journal article" date="2018" name="IMA Fungus">
        <title>IMA Genome-F 9: Draft genome sequence of Annulohypoxylon stygium, Aspergillus mulundensis, Berkeleyomyces basicola (syn. Thielaviopsis basicola), Ceratocystis smalleyi, two Cercospora beticola strains, Coleophoma cylindrospora, Fusarium fracticaudum, Phialophora cf. hyalina, and Morchella septimelata.</title>
        <authorList>
            <person name="Wingfield B.D."/>
            <person name="Bills G.F."/>
            <person name="Dong Y."/>
            <person name="Huang W."/>
            <person name="Nel W.J."/>
            <person name="Swalarsk-Parry B.S."/>
            <person name="Vaghefi N."/>
            <person name="Wilken P.M."/>
            <person name="An Z."/>
            <person name="de Beer Z.W."/>
            <person name="De Vos L."/>
            <person name="Chen L."/>
            <person name="Duong T.A."/>
            <person name="Gao Y."/>
            <person name="Hammerbacher A."/>
            <person name="Kikkert J.R."/>
            <person name="Li Y."/>
            <person name="Li H."/>
            <person name="Li K."/>
            <person name="Li Q."/>
            <person name="Liu X."/>
            <person name="Ma X."/>
            <person name="Naidoo K."/>
            <person name="Pethybridge S.J."/>
            <person name="Sun J."/>
            <person name="Steenkamp E.T."/>
            <person name="van der Nest M.A."/>
            <person name="van Wyk S."/>
            <person name="Wingfield M.J."/>
            <person name="Xiong C."/>
            <person name="Yue Q."/>
            <person name="Zhang X."/>
        </authorList>
    </citation>
    <scope>NUCLEOTIDE SEQUENCE [LARGE SCALE GENOMIC DNA]</scope>
    <source>
        <strain evidence="7 8">BP 5553</strain>
    </source>
</reference>
<feature type="active site" description="Proton acceptor" evidence="4">
    <location>
        <position position="414"/>
    </location>
</feature>
<dbReference type="GO" id="GO:0046872">
    <property type="term" value="F:metal ion binding"/>
    <property type="evidence" value="ECO:0007669"/>
    <property type="project" value="UniProtKB-KW"/>
</dbReference>
<dbReference type="InterPro" id="IPR029035">
    <property type="entry name" value="DHS-like_NAD/FAD-binding_dom"/>
</dbReference>
<dbReference type="AlphaFoldDB" id="A0A370TWJ5"/>
<feature type="compositionally biased region" description="Low complexity" evidence="5">
    <location>
        <begin position="119"/>
        <end position="139"/>
    </location>
</feature>
<name>A0A370TWJ5_9HELO</name>
<evidence type="ECO:0000256" key="3">
    <source>
        <dbReference type="ARBA" id="ARBA00023027"/>
    </source>
</evidence>
<feature type="region of interest" description="Disordered" evidence="5">
    <location>
        <begin position="655"/>
        <end position="713"/>
    </location>
</feature>
<dbReference type="RefSeq" id="XP_031872556.1">
    <property type="nucleotide sequence ID" value="XM_032012863.1"/>
</dbReference>
<comment type="caution">
    <text evidence="7">The sequence shown here is derived from an EMBL/GenBank/DDBJ whole genome shotgun (WGS) entry which is preliminary data.</text>
</comment>
<feature type="binding site" evidence="4">
    <location>
        <position position="425"/>
    </location>
    <ligand>
        <name>Zn(2+)</name>
        <dbReference type="ChEBI" id="CHEBI:29105"/>
    </ligand>
</feature>
<keyword evidence="4" id="KW-0862">Zinc</keyword>
<dbReference type="EMBL" id="NPIC01000002">
    <property type="protein sequence ID" value="RDL39900.1"/>
    <property type="molecule type" value="Genomic_DNA"/>
</dbReference>
<evidence type="ECO:0000313" key="8">
    <source>
        <dbReference type="Proteomes" id="UP000254866"/>
    </source>
</evidence>
<feature type="domain" description="Deacetylase sirtuin-type" evidence="6">
    <location>
        <begin position="7"/>
        <end position="574"/>
    </location>
</feature>
<dbReference type="GO" id="GO:0005634">
    <property type="term" value="C:nucleus"/>
    <property type="evidence" value="ECO:0007669"/>
    <property type="project" value="TreeGrafter"/>
</dbReference>
<keyword evidence="8" id="KW-1185">Reference proteome</keyword>
<dbReference type="InterPro" id="IPR050134">
    <property type="entry name" value="NAD-dep_sirtuin_deacylases"/>
</dbReference>
<dbReference type="PANTHER" id="PTHR11085">
    <property type="entry name" value="NAD-DEPENDENT PROTEIN DEACYLASE SIRTUIN-5, MITOCHONDRIAL-RELATED"/>
    <property type="match status" value="1"/>
</dbReference>
<dbReference type="Pfam" id="PF02146">
    <property type="entry name" value="SIR2"/>
    <property type="match status" value="3"/>
</dbReference>
<feature type="region of interest" description="Disordered" evidence="5">
    <location>
        <begin position="100"/>
        <end position="179"/>
    </location>
</feature>
<evidence type="ECO:0000256" key="1">
    <source>
        <dbReference type="ARBA" id="ARBA00006924"/>
    </source>
</evidence>
<feature type="compositionally biased region" description="Polar residues" evidence="5">
    <location>
        <begin position="680"/>
        <end position="692"/>
    </location>
</feature>
<feature type="region of interest" description="Disordered" evidence="5">
    <location>
        <begin position="375"/>
        <end position="405"/>
    </location>
</feature>
<dbReference type="Proteomes" id="UP000254866">
    <property type="component" value="Unassembled WGS sequence"/>
</dbReference>
<dbReference type="SUPFAM" id="SSF52467">
    <property type="entry name" value="DHS-like NAD/FAD-binding domain"/>
    <property type="match status" value="2"/>
</dbReference>
<gene>
    <name evidence="7" type="ORF">BP5553_04240</name>
</gene>
<dbReference type="InterPro" id="IPR026590">
    <property type="entry name" value="Ssirtuin_cat_dom"/>
</dbReference>
<dbReference type="GeneID" id="43597089"/>
<dbReference type="PANTHER" id="PTHR11085:SF8">
    <property type="entry name" value="NAD-DEPENDENT HISTONE DEACETYLASE HST3"/>
    <property type="match status" value="1"/>
</dbReference>
<feature type="compositionally biased region" description="Low complexity" evidence="5">
    <location>
        <begin position="100"/>
        <end position="110"/>
    </location>
</feature>
<evidence type="ECO:0000256" key="5">
    <source>
        <dbReference type="SAM" id="MobiDB-lite"/>
    </source>
</evidence>
<dbReference type="Gene3D" id="3.40.50.1220">
    <property type="entry name" value="TPP-binding domain"/>
    <property type="match status" value="2"/>
</dbReference>
<sequence length="901" mass="99138">MPTINVKPGSNQELQLIADALGKSRKVVVVTGAGISTNCGIPDFRSEDGLYSLIQAQYDAALQNPPWANSNTFNIDDRPKKRVKPSYFFEVVAPDGNVVGVVDEQRSTPQRPRRRQQEPRISPRSPSTSPLSSRSVTPTVDFLDSTSSSRRPSLQIETSTGSTSNESYFSSTDPDSSQTCSYVSERQLDSIHVEILPSTADLNQRPQRVLCEPQQSFEFNSDIKSSNTLARAPITTPLSNNQLPSTADSIRPQPVPTSSTNPSIGSLSSTPELLPSIRQSLQTEDSGLSSKSESRALPNLKGRDLFDSMIWSDPFTTSIFYMFISSLRQKIRNQVTSTTDTHQFIKALRDGGRLVRNYTQNIDCLEERLGLSTDISRGPGNRSRFHSKMQREARPTEVSGDSPHNGGVEIVLLHGGLGALRCGICGQRTSWDEDGREATTLSGQAPDCPSCAEYNARRTGRGRRGLAIGRLRPDIVLYGEEHPNANLVGPLITHDLGLGPDLLLIMGTSLRVHGLKVMIKEFAKAIRTKGGKVVFVNRTKPAESTWGDIIDYWVEWDCDAWVRDVKDRRPEVWLPQGTVEDWKRKEPSSDTKPVTKKAHSDCKPPSKRPSRPQATRDDKMNGVYVTFKILDTLGKFVDPEGRSADRLPYFEKATPRTSTTSITKPVAGKKVIAPKRRTKSLSSSKPQTTKANLSKKRKSCPGGEVNDEGGSNELSARVMEGWEKLRGMAPTLSAEAPSREALSNLSLNLLRESKFMFSATFNHFPNLGGICPLNQMNLVTHPPFGSTLPLHRSPKKGSLHRRHTVHAYGTRASKVSSSADTIAFDKDSPPKHTIWLSEEDTIVVKTQEPGDGIKESLPTPPGSGPFTPTSQRIKRMGSIGAILSSPEDEVEVWHDASEILT</sequence>
<dbReference type="InterPro" id="IPR003000">
    <property type="entry name" value="Sirtuin"/>
</dbReference>
<feature type="region of interest" description="Disordered" evidence="5">
    <location>
        <begin position="849"/>
        <end position="869"/>
    </location>
</feature>
<feature type="binding site" evidence="4">
    <location>
        <position position="422"/>
    </location>
    <ligand>
        <name>Zn(2+)</name>
        <dbReference type="ChEBI" id="CHEBI:29105"/>
    </ligand>
</feature>
<organism evidence="7 8">
    <name type="scientific">Venustampulla echinocandica</name>
    <dbReference type="NCBI Taxonomy" id="2656787"/>
    <lineage>
        <taxon>Eukaryota</taxon>
        <taxon>Fungi</taxon>
        <taxon>Dikarya</taxon>
        <taxon>Ascomycota</taxon>
        <taxon>Pezizomycotina</taxon>
        <taxon>Leotiomycetes</taxon>
        <taxon>Helotiales</taxon>
        <taxon>Pleuroascaceae</taxon>
        <taxon>Venustampulla</taxon>
    </lineage>
</organism>
<feature type="binding site" evidence="4">
    <location>
        <position position="451"/>
    </location>
    <ligand>
        <name>Zn(2+)</name>
        <dbReference type="ChEBI" id="CHEBI:29105"/>
    </ligand>
</feature>
<dbReference type="STRING" id="2656787.A0A370TWJ5"/>
<feature type="compositionally biased region" description="Basic and acidic residues" evidence="5">
    <location>
        <begin position="580"/>
        <end position="589"/>
    </location>
</feature>
<dbReference type="OrthoDB" id="2919105at2759"/>
<evidence type="ECO:0000256" key="4">
    <source>
        <dbReference type="PROSITE-ProRule" id="PRU00236"/>
    </source>
</evidence>
<evidence type="ECO:0000259" key="6">
    <source>
        <dbReference type="PROSITE" id="PS50305"/>
    </source>
</evidence>
<comment type="similarity">
    <text evidence="1">Belongs to the sirtuin family. Class I subfamily.</text>
</comment>
<evidence type="ECO:0000256" key="2">
    <source>
        <dbReference type="ARBA" id="ARBA00022679"/>
    </source>
</evidence>
<dbReference type="GO" id="GO:0070403">
    <property type="term" value="F:NAD+ binding"/>
    <property type="evidence" value="ECO:0007669"/>
    <property type="project" value="InterPro"/>
</dbReference>
<keyword evidence="3" id="KW-0520">NAD</keyword>
<feature type="binding site" evidence="4">
    <location>
        <position position="448"/>
    </location>
    <ligand>
        <name>Zn(2+)</name>
        <dbReference type="ChEBI" id="CHEBI:29105"/>
    </ligand>
</feature>
<feature type="compositionally biased region" description="Polar residues" evidence="5">
    <location>
        <begin position="236"/>
        <end position="248"/>
    </location>
</feature>
<proteinExistence type="inferred from homology"/>
<evidence type="ECO:0000313" key="7">
    <source>
        <dbReference type="EMBL" id="RDL39900.1"/>
    </source>
</evidence>
<accession>A0A370TWJ5</accession>
<keyword evidence="4" id="KW-0479">Metal-binding</keyword>
<feature type="region of interest" description="Disordered" evidence="5">
    <location>
        <begin position="580"/>
        <end position="619"/>
    </location>
</feature>
<feature type="compositionally biased region" description="Polar residues" evidence="5">
    <location>
        <begin position="256"/>
        <end position="272"/>
    </location>
</feature>